<protein>
    <submittedName>
        <fullName evidence="2">Uncharacterized protein</fullName>
    </submittedName>
</protein>
<feature type="signal peptide" evidence="1">
    <location>
        <begin position="1"/>
        <end position="23"/>
    </location>
</feature>
<dbReference type="AlphaFoldDB" id="A0A9P5NJJ8"/>
<keyword evidence="1" id="KW-0732">Signal</keyword>
<dbReference type="EMBL" id="JADNYJ010000075">
    <property type="protein sequence ID" value="KAF8890551.1"/>
    <property type="molecule type" value="Genomic_DNA"/>
</dbReference>
<gene>
    <name evidence="2" type="ORF">CPB84DRAFT_1398194</name>
</gene>
<organism evidence="2 3">
    <name type="scientific">Gymnopilus junonius</name>
    <name type="common">Spectacular rustgill mushroom</name>
    <name type="synonym">Gymnopilus spectabilis subsp. junonius</name>
    <dbReference type="NCBI Taxonomy" id="109634"/>
    <lineage>
        <taxon>Eukaryota</taxon>
        <taxon>Fungi</taxon>
        <taxon>Dikarya</taxon>
        <taxon>Basidiomycota</taxon>
        <taxon>Agaricomycotina</taxon>
        <taxon>Agaricomycetes</taxon>
        <taxon>Agaricomycetidae</taxon>
        <taxon>Agaricales</taxon>
        <taxon>Agaricineae</taxon>
        <taxon>Hymenogastraceae</taxon>
        <taxon>Gymnopilus</taxon>
    </lineage>
</organism>
<reference evidence="2" key="1">
    <citation type="submission" date="2020-11" db="EMBL/GenBank/DDBJ databases">
        <authorList>
            <consortium name="DOE Joint Genome Institute"/>
            <person name="Ahrendt S."/>
            <person name="Riley R."/>
            <person name="Andreopoulos W."/>
            <person name="LaButti K."/>
            <person name="Pangilinan J."/>
            <person name="Ruiz-duenas F.J."/>
            <person name="Barrasa J.M."/>
            <person name="Sanchez-Garcia M."/>
            <person name="Camarero S."/>
            <person name="Miyauchi S."/>
            <person name="Serrano A."/>
            <person name="Linde D."/>
            <person name="Babiker R."/>
            <person name="Drula E."/>
            <person name="Ayuso-Fernandez I."/>
            <person name="Pacheco R."/>
            <person name="Padilla G."/>
            <person name="Ferreira P."/>
            <person name="Barriuso J."/>
            <person name="Kellner H."/>
            <person name="Castanera R."/>
            <person name="Alfaro M."/>
            <person name="Ramirez L."/>
            <person name="Pisabarro A.G."/>
            <person name="Kuo A."/>
            <person name="Tritt A."/>
            <person name="Lipzen A."/>
            <person name="He G."/>
            <person name="Yan M."/>
            <person name="Ng V."/>
            <person name="Cullen D."/>
            <person name="Martin F."/>
            <person name="Rosso M.-N."/>
            <person name="Henrissat B."/>
            <person name="Hibbett D."/>
            <person name="Martinez A.T."/>
            <person name="Grigoriev I.V."/>
        </authorList>
    </citation>
    <scope>NUCLEOTIDE SEQUENCE</scope>
    <source>
        <strain evidence="2">AH 44721</strain>
    </source>
</reference>
<proteinExistence type="predicted"/>
<name>A0A9P5NJJ8_GYMJU</name>
<sequence length="178" mass="19882">MSLTMLGWMTELFTWLLERLAEGAMSWVRTSGGCARMEDVVCGCLWILKRSSAVPTRLAGWLGCAGCGVMDIGRDASPCSSGSSCEVCPAASSCLLRPLTLQSELTEDIAEWLQLYNTSKRYSRGWFRDRHVLSLHSINIFPRVTFENKPFNNIIASGIRTTYEPKNPKESQKPIKVK</sequence>
<dbReference type="Proteomes" id="UP000724874">
    <property type="component" value="Unassembled WGS sequence"/>
</dbReference>
<feature type="chain" id="PRO_5040395283" evidence="1">
    <location>
        <begin position="24"/>
        <end position="178"/>
    </location>
</feature>
<accession>A0A9P5NJJ8</accession>
<keyword evidence="3" id="KW-1185">Reference proteome</keyword>
<evidence type="ECO:0000313" key="2">
    <source>
        <dbReference type="EMBL" id="KAF8890551.1"/>
    </source>
</evidence>
<evidence type="ECO:0000256" key="1">
    <source>
        <dbReference type="SAM" id="SignalP"/>
    </source>
</evidence>
<comment type="caution">
    <text evidence="2">The sequence shown here is derived from an EMBL/GenBank/DDBJ whole genome shotgun (WGS) entry which is preliminary data.</text>
</comment>
<evidence type="ECO:0000313" key="3">
    <source>
        <dbReference type="Proteomes" id="UP000724874"/>
    </source>
</evidence>